<dbReference type="OrthoDB" id="5591889at2"/>
<dbReference type="InterPro" id="IPR023373">
    <property type="entry name" value="YmcC_sf"/>
</dbReference>
<keyword evidence="1" id="KW-0449">Lipoprotein</keyword>
<dbReference type="Gene3D" id="2.40.360.10">
    <property type="entry name" value="YmcC-like"/>
    <property type="match status" value="1"/>
</dbReference>
<sequence length="231" mass="26150">MNVNVIRNLILILSFALLTGCAGTYRAYIDTLSYAFSPQSGASLTLEQVNASTSDLMYLRHGERPQIVMALAFIEQGQQKWVSADQVVFVIEQGRLVRSAGLSNDLLYLTNRTADPLKRLPGELFRADWLRLADWRYGEYGYQISSDFKAAGQQQLQFFGNNISTQVFEEYLTYPNQANFAGAATSWRNTYWFDSASGLLLQSRQQLTPQTEPMVMTYISRVGRVLKERGL</sequence>
<dbReference type="Proteomes" id="UP000219353">
    <property type="component" value="Unassembled WGS sequence"/>
</dbReference>
<protein>
    <submittedName>
        <fullName evidence="1">Group 4 capsule polysaccharide lipoprotein gfcB, YjbF</fullName>
    </submittedName>
</protein>
<keyword evidence="2" id="KW-1185">Reference proteome</keyword>
<dbReference type="PROSITE" id="PS51257">
    <property type="entry name" value="PROKAR_LIPOPROTEIN"/>
    <property type="match status" value="1"/>
</dbReference>
<dbReference type="EMBL" id="OBEB01000003">
    <property type="protein sequence ID" value="SNY51813.1"/>
    <property type="molecule type" value="Genomic_DNA"/>
</dbReference>
<accession>A0A285IVG0</accession>
<organism evidence="1 2">
    <name type="scientific">Arsukibacterium tuosuense</name>
    <dbReference type="NCBI Taxonomy" id="1323745"/>
    <lineage>
        <taxon>Bacteria</taxon>
        <taxon>Pseudomonadati</taxon>
        <taxon>Pseudomonadota</taxon>
        <taxon>Gammaproteobacteria</taxon>
        <taxon>Chromatiales</taxon>
        <taxon>Chromatiaceae</taxon>
        <taxon>Arsukibacterium</taxon>
    </lineage>
</organism>
<name>A0A285IVG0_9GAMM</name>
<reference evidence="2" key="1">
    <citation type="submission" date="2017-09" db="EMBL/GenBank/DDBJ databases">
        <authorList>
            <person name="Varghese N."/>
            <person name="Submissions S."/>
        </authorList>
    </citation>
    <scope>NUCLEOTIDE SEQUENCE [LARGE SCALE GENOMIC DNA]</scope>
    <source>
        <strain evidence="2">CGMCC 1.12461</strain>
    </source>
</reference>
<dbReference type="RefSeq" id="WP_097111218.1">
    <property type="nucleotide sequence ID" value="NZ_OBEB01000003.1"/>
</dbReference>
<evidence type="ECO:0000313" key="2">
    <source>
        <dbReference type="Proteomes" id="UP000219353"/>
    </source>
</evidence>
<dbReference type="SUPFAM" id="SSF159270">
    <property type="entry name" value="YmcC-like"/>
    <property type="match status" value="1"/>
</dbReference>
<gene>
    <name evidence="1" type="ORF">SAMN06297280_1987</name>
</gene>
<dbReference type="InterPro" id="IPR021308">
    <property type="entry name" value="GfcB"/>
</dbReference>
<proteinExistence type="predicted"/>
<evidence type="ECO:0000313" key="1">
    <source>
        <dbReference type="EMBL" id="SNY51813.1"/>
    </source>
</evidence>
<dbReference type="Pfam" id="PF11102">
    <property type="entry name" value="YjbF"/>
    <property type="match status" value="1"/>
</dbReference>
<dbReference type="AlphaFoldDB" id="A0A285IVG0"/>